<dbReference type="InterPro" id="IPR000873">
    <property type="entry name" value="AMP-dep_synth/lig_dom"/>
</dbReference>
<reference evidence="4" key="1">
    <citation type="submission" date="2019-03" db="EMBL/GenBank/DDBJ databases">
        <title>Single cell metagenomics reveals metabolic interactions within the superorganism composed of flagellate Streblomastix strix and complex community of Bacteroidetes bacteria on its surface.</title>
        <authorList>
            <person name="Treitli S.C."/>
            <person name="Kolisko M."/>
            <person name="Husnik F."/>
            <person name="Keeling P."/>
            <person name="Hampl V."/>
        </authorList>
    </citation>
    <scope>NUCLEOTIDE SEQUENCE</scope>
    <source>
        <strain evidence="4">STM</strain>
    </source>
</reference>
<gene>
    <name evidence="4" type="ORF">EZS27_042820</name>
</gene>
<organism evidence="4">
    <name type="scientific">termite gut metagenome</name>
    <dbReference type="NCBI Taxonomy" id="433724"/>
    <lineage>
        <taxon>unclassified sequences</taxon>
        <taxon>metagenomes</taxon>
        <taxon>organismal metagenomes</taxon>
    </lineage>
</organism>
<proteinExistence type="predicted"/>
<dbReference type="EMBL" id="SNRY01010626">
    <property type="protein sequence ID" value="KAA6305526.1"/>
    <property type="molecule type" value="Genomic_DNA"/>
</dbReference>
<comment type="caution">
    <text evidence="4">The sequence shown here is derived from an EMBL/GenBank/DDBJ whole genome shotgun (WGS) entry which is preliminary data.</text>
</comment>
<name>A0A5J4P7Z0_9ZZZZ</name>
<dbReference type="GO" id="GO:0016020">
    <property type="term" value="C:membrane"/>
    <property type="evidence" value="ECO:0007669"/>
    <property type="project" value="TreeGrafter"/>
</dbReference>
<dbReference type="GO" id="GO:0004467">
    <property type="term" value="F:long-chain fatty acid-CoA ligase activity"/>
    <property type="evidence" value="ECO:0007669"/>
    <property type="project" value="TreeGrafter"/>
</dbReference>
<dbReference type="AlphaFoldDB" id="A0A5J4P7Z0"/>
<feature type="domain" description="AMP-dependent synthetase/ligase" evidence="3">
    <location>
        <begin position="2"/>
        <end position="146"/>
    </location>
</feature>
<dbReference type="PANTHER" id="PTHR43272">
    <property type="entry name" value="LONG-CHAIN-FATTY-ACID--COA LIGASE"/>
    <property type="match status" value="1"/>
</dbReference>
<evidence type="ECO:0000256" key="1">
    <source>
        <dbReference type="ARBA" id="ARBA00022741"/>
    </source>
</evidence>
<evidence type="ECO:0000313" key="4">
    <source>
        <dbReference type="EMBL" id="KAA6305526.1"/>
    </source>
</evidence>
<keyword evidence="1" id="KW-0547">Nucleotide-binding</keyword>
<dbReference type="InterPro" id="IPR042099">
    <property type="entry name" value="ANL_N_sf"/>
</dbReference>
<accession>A0A5J4P7Z0</accession>
<protein>
    <recommendedName>
        <fullName evidence="3">AMP-dependent synthetase/ligase domain-containing protein</fullName>
    </recommendedName>
</protein>
<dbReference type="SUPFAM" id="SSF56801">
    <property type="entry name" value="Acetyl-CoA synthetase-like"/>
    <property type="match status" value="1"/>
</dbReference>
<evidence type="ECO:0000259" key="3">
    <source>
        <dbReference type="Pfam" id="PF00501"/>
    </source>
</evidence>
<dbReference type="PANTHER" id="PTHR43272:SF33">
    <property type="entry name" value="AMP-BINDING DOMAIN-CONTAINING PROTEIN-RELATED"/>
    <property type="match status" value="1"/>
</dbReference>
<evidence type="ECO:0000256" key="2">
    <source>
        <dbReference type="ARBA" id="ARBA00022840"/>
    </source>
</evidence>
<dbReference type="GO" id="GO:0005524">
    <property type="term" value="F:ATP binding"/>
    <property type="evidence" value="ECO:0007669"/>
    <property type="project" value="UniProtKB-KW"/>
</dbReference>
<dbReference type="Pfam" id="PF00501">
    <property type="entry name" value="AMP-binding"/>
    <property type="match status" value="1"/>
</dbReference>
<sequence length="163" mass="18442">AYGAVAVPILHEFKADNIHNIVNHSDAKLLFVGDMVWENLNEAAMPLLEGIILMTDFSVLISRSKMLTNAREHLNEMFGKKYPEHFRQNYVNYYKGQSEELAVIIYTSGTTSNSNGVMLPYRSLWSHTKFARQVLSLKAGDRIVSMRCAAFPQLLGLKLFQSS</sequence>
<feature type="non-terminal residue" evidence="4">
    <location>
        <position position="1"/>
    </location>
</feature>
<keyword evidence="2" id="KW-0067">ATP-binding</keyword>
<dbReference type="Gene3D" id="3.40.50.12780">
    <property type="entry name" value="N-terminal domain of ligase-like"/>
    <property type="match status" value="1"/>
</dbReference>